<evidence type="ECO:0000313" key="3">
    <source>
        <dbReference type="Proteomes" id="UP000735302"/>
    </source>
</evidence>
<evidence type="ECO:0000256" key="1">
    <source>
        <dbReference type="SAM" id="MobiDB-lite"/>
    </source>
</evidence>
<comment type="caution">
    <text evidence="2">The sequence shown here is derived from an EMBL/GenBank/DDBJ whole genome shotgun (WGS) entry which is preliminary data.</text>
</comment>
<gene>
    <name evidence="2" type="ORF">PoB_005401900</name>
</gene>
<accession>A0AAV4C4P2</accession>
<dbReference type="Proteomes" id="UP000735302">
    <property type="component" value="Unassembled WGS sequence"/>
</dbReference>
<name>A0AAV4C4P2_9GAST</name>
<evidence type="ECO:0000313" key="2">
    <source>
        <dbReference type="EMBL" id="GFO27514.1"/>
    </source>
</evidence>
<dbReference type="AlphaFoldDB" id="A0AAV4C4P2"/>
<reference evidence="2 3" key="1">
    <citation type="journal article" date="2021" name="Elife">
        <title>Chloroplast acquisition without the gene transfer in kleptoplastic sea slugs, Plakobranchus ocellatus.</title>
        <authorList>
            <person name="Maeda T."/>
            <person name="Takahashi S."/>
            <person name="Yoshida T."/>
            <person name="Shimamura S."/>
            <person name="Takaki Y."/>
            <person name="Nagai Y."/>
            <person name="Toyoda A."/>
            <person name="Suzuki Y."/>
            <person name="Arimoto A."/>
            <person name="Ishii H."/>
            <person name="Satoh N."/>
            <person name="Nishiyama T."/>
            <person name="Hasebe M."/>
            <person name="Maruyama T."/>
            <person name="Minagawa J."/>
            <person name="Obokata J."/>
            <person name="Shigenobu S."/>
        </authorList>
    </citation>
    <scope>NUCLEOTIDE SEQUENCE [LARGE SCALE GENOMIC DNA]</scope>
</reference>
<keyword evidence="3" id="KW-1185">Reference proteome</keyword>
<feature type="region of interest" description="Disordered" evidence="1">
    <location>
        <begin position="91"/>
        <end position="118"/>
    </location>
</feature>
<dbReference type="EMBL" id="BLXT01005922">
    <property type="protein sequence ID" value="GFO27514.1"/>
    <property type="molecule type" value="Genomic_DNA"/>
</dbReference>
<proteinExistence type="predicted"/>
<protein>
    <submittedName>
        <fullName evidence="2">Uncharacterized protein</fullName>
    </submittedName>
</protein>
<organism evidence="2 3">
    <name type="scientific">Plakobranchus ocellatus</name>
    <dbReference type="NCBI Taxonomy" id="259542"/>
    <lineage>
        <taxon>Eukaryota</taxon>
        <taxon>Metazoa</taxon>
        <taxon>Spiralia</taxon>
        <taxon>Lophotrochozoa</taxon>
        <taxon>Mollusca</taxon>
        <taxon>Gastropoda</taxon>
        <taxon>Heterobranchia</taxon>
        <taxon>Euthyneura</taxon>
        <taxon>Panpulmonata</taxon>
        <taxon>Sacoglossa</taxon>
        <taxon>Placobranchoidea</taxon>
        <taxon>Plakobranchidae</taxon>
        <taxon>Plakobranchus</taxon>
    </lineage>
</organism>
<feature type="compositionally biased region" description="Acidic residues" evidence="1">
    <location>
        <begin position="94"/>
        <end position="118"/>
    </location>
</feature>
<sequence>MTSYCGQLPTFASAALRYEIETTSSSALLELQSIRPVGTCSPIKTELGGSFQPKKVQIWAIRMISDAFALERLGIRDEVFYFDRIEAAAAAAAADDDDDDGDDDDDDDNDDDDDDDDE</sequence>